<dbReference type="EC" id="3.1.26.5" evidence="7 8"/>
<evidence type="ECO:0000256" key="7">
    <source>
        <dbReference type="HAMAP-Rule" id="MF_00227"/>
    </source>
</evidence>
<dbReference type="InterPro" id="IPR020539">
    <property type="entry name" value="RNase_P_CS"/>
</dbReference>
<comment type="similarity">
    <text evidence="7">Belongs to the RnpA family.</text>
</comment>
<dbReference type="GO" id="GO:0001682">
    <property type="term" value="P:tRNA 5'-leader removal"/>
    <property type="evidence" value="ECO:0007669"/>
    <property type="project" value="UniProtKB-UniRule"/>
</dbReference>
<dbReference type="GO" id="GO:0042781">
    <property type="term" value="F:3'-tRNA processing endoribonuclease activity"/>
    <property type="evidence" value="ECO:0007669"/>
    <property type="project" value="TreeGrafter"/>
</dbReference>
<dbReference type="eggNOG" id="COG0594">
    <property type="taxonomic scope" value="Bacteria"/>
</dbReference>
<dbReference type="AlphaFoldDB" id="D1PTW1"/>
<evidence type="ECO:0000313" key="10">
    <source>
        <dbReference type="Proteomes" id="UP000003160"/>
    </source>
</evidence>
<comment type="catalytic activity">
    <reaction evidence="7">
        <text>Endonucleolytic cleavage of RNA, removing 5'-extranucleotides from tRNA precursor.</text>
        <dbReference type="EC" id="3.1.26.5"/>
    </reaction>
</comment>
<dbReference type="PANTHER" id="PTHR33992">
    <property type="entry name" value="RIBONUCLEASE P PROTEIN COMPONENT"/>
    <property type="match status" value="1"/>
</dbReference>
<keyword evidence="4 7" id="KW-0255">Endonuclease</keyword>
<dbReference type="EMBL" id="ACKS01000020">
    <property type="protein sequence ID" value="EFA45169.1"/>
    <property type="molecule type" value="Genomic_DNA"/>
</dbReference>
<proteinExistence type="inferred from homology"/>
<comment type="caution">
    <text evidence="9">The sequence shown here is derived from an EMBL/GenBank/DDBJ whole genome shotgun (WGS) entry which is preliminary data.</text>
</comment>
<evidence type="ECO:0000256" key="2">
    <source>
        <dbReference type="ARBA" id="ARBA00022694"/>
    </source>
</evidence>
<keyword evidence="5 7" id="KW-0378">Hydrolase</keyword>
<dbReference type="GO" id="GO:0004526">
    <property type="term" value="F:ribonuclease P activity"/>
    <property type="evidence" value="ECO:0007669"/>
    <property type="project" value="UniProtKB-UniRule"/>
</dbReference>
<dbReference type="InterPro" id="IPR014721">
    <property type="entry name" value="Ribsml_uS5_D2-typ_fold_subgr"/>
</dbReference>
<evidence type="ECO:0000256" key="8">
    <source>
        <dbReference type="NCBIfam" id="TIGR00188"/>
    </source>
</evidence>
<keyword evidence="3 7" id="KW-0540">Nuclease</keyword>
<dbReference type="InterPro" id="IPR000100">
    <property type="entry name" value="RNase_P"/>
</dbReference>
<dbReference type="Pfam" id="PF00825">
    <property type="entry name" value="Ribonuclease_P"/>
    <property type="match status" value="1"/>
</dbReference>
<evidence type="ECO:0000256" key="5">
    <source>
        <dbReference type="ARBA" id="ARBA00022801"/>
    </source>
</evidence>
<protein>
    <recommendedName>
        <fullName evidence="7 8">Ribonuclease P protein component</fullName>
        <shortName evidence="7">RNase P protein</shortName>
        <shortName evidence="7">RNaseP protein</shortName>
        <ecNumber evidence="7 8">3.1.26.5</ecNumber>
    </recommendedName>
    <alternativeName>
        <fullName evidence="7">Protein C5</fullName>
    </alternativeName>
</protein>
<comment type="function">
    <text evidence="1 7">RNaseP catalyzes the removal of the 5'-leader sequence from pre-tRNA to produce the mature 5'-terminus. It can also cleave other RNA substrates such as 4.5S RNA. The protein component plays an auxiliary but essential role in vivo by binding to the 5'-leader sequence and broadening the substrate specificity of the ribozyme.</text>
</comment>
<evidence type="ECO:0000256" key="3">
    <source>
        <dbReference type="ARBA" id="ARBA00022722"/>
    </source>
</evidence>
<keyword evidence="10" id="KW-1185">Reference proteome</keyword>
<dbReference type="HOGENOM" id="CLU_117179_1_0_10"/>
<dbReference type="Gene3D" id="3.30.230.10">
    <property type="match status" value="1"/>
</dbReference>
<dbReference type="PANTHER" id="PTHR33992:SF1">
    <property type="entry name" value="RIBONUCLEASE P PROTEIN COMPONENT"/>
    <property type="match status" value="1"/>
</dbReference>
<dbReference type="OrthoDB" id="1524972at2"/>
<keyword evidence="6 7" id="KW-0694">RNA-binding</keyword>
<organism evidence="9 10">
    <name type="scientific">Hallella bergensis DSM 17361</name>
    <dbReference type="NCBI Taxonomy" id="585502"/>
    <lineage>
        <taxon>Bacteria</taxon>
        <taxon>Pseudomonadati</taxon>
        <taxon>Bacteroidota</taxon>
        <taxon>Bacteroidia</taxon>
        <taxon>Bacteroidales</taxon>
        <taxon>Prevotellaceae</taxon>
        <taxon>Hallella</taxon>
    </lineage>
</organism>
<name>D1PTW1_9BACT</name>
<dbReference type="InterPro" id="IPR020568">
    <property type="entry name" value="Ribosomal_Su5_D2-typ_SF"/>
</dbReference>
<dbReference type="GO" id="GO:0000049">
    <property type="term" value="F:tRNA binding"/>
    <property type="evidence" value="ECO:0007669"/>
    <property type="project" value="UniProtKB-UniRule"/>
</dbReference>
<dbReference type="GO" id="GO:0030677">
    <property type="term" value="C:ribonuclease P complex"/>
    <property type="evidence" value="ECO:0007669"/>
    <property type="project" value="TreeGrafter"/>
</dbReference>
<evidence type="ECO:0000256" key="1">
    <source>
        <dbReference type="ARBA" id="ARBA00002663"/>
    </source>
</evidence>
<dbReference type="HAMAP" id="MF_00227">
    <property type="entry name" value="RNase_P"/>
    <property type="match status" value="1"/>
</dbReference>
<dbReference type="Proteomes" id="UP000003160">
    <property type="component" value="Unassembled WGS sequence"/>
</dbReference>
<dbReference type="NCBIfam" id="TIGR00188">
    <property type="entry name" value="rnpA"/>
    <property type="match status" value="1"/>
</dbReference>
<evidence type="ECO:0000256" key="6">
    <source>
        <dbReference type="ARBA" id="ARBA00022884"/>
    </source>
</evidence>
<gene>
    <name evidence="7 9" type="primary">rnpA</name>
    <name evidence="9" type="ORF">HMPREF0645_0396</name>
</gene>
<dbReference type="RefSeq" id="WP_007174745.1">
    <property type="nucleotide sequence ID" value="NZ_GG704782.1"/>
</dbReference>
<reference evidence="9 10" key="1">
    <citation type="submission" date="2009-10" db="EMBL/GenBank/DDBJ databases">
        <authorList>
            <person name="Qin X."/>
            <person name="Bachman B."/>
            <person name="Battles P."/>
            <person name="Bell A."/>
            <person name="Bess C."/>
            <person name="Bickham C."/>
            <person name="Chaboub L."/>
            <person name="Chen D."/>
            <person name="Coyle M."/>
            <person name="Deiros D.R."/>
            <person name="Dinh H."/>
            <person name="Forbes L."/>
            <person name="Fowler G."/>
            <person name="Francisco L."/>
            <person name="Fu Q."/>
            <person name="Gubbala S."/>
            <person name="Hale W."/>
            <person name="Han Y."/>
            <person name="Hemphill L."/>
            <person name="Highlander S.K."/>
            <person name="Hirani K."/>
            <person name="Hogues M."/>
            <person name="Jackson L."/>
            <person name="Jakkamsetti A."/>
            <person name="Javaid M."/>
            <person name="Jiang H."/>
            <person name="Korchina V."/>
            <person name="Kovar C."/>
            <person name="Lara F."/>
            <person name="Lee S."/>
            <person name="Mata R."/>
            <person name="Mathew T."/>
            <person name="Moen C."/>
            <person name="Morales K."/>
            <person name="Munidasa M."/>
            <person name="Nazareth L."/>
            <person name="Ngo R."/>
            <person name="Nguyen L."/>
            <person name="Okwuonu G."/>
            <person name="Ongeri F."/>
            <person name="Patil S."/>
            <person name="Petrosino J."/>
            <person name="Pham C."/>
            <person name="Pham P."/>
            <person name="Pu L.-L."/>
            <person name="Puazo M."/>
            <person name="Raj R."/>
            <person name="Reid J."/>
            <person name="Rouhana J."/>
            <person name="Saada N."/>
            <person name="Shang Y."/>
            <person name="Simmons D."/>
            <person name="Thornton R."/>
            <person name="Warren J."/>
            <person name="Weissenberger G."/>
            <person name="Zhang J."/>
            <person name="Zhang L."/>
            <person name="Zhou C."/>
            <person name="Zhu D."/>
            <person name="Muzny D."/>
            <person name="Worley K."/>
            <person name="Gibbs R."/>
        </authorList>
    </citation>
    <scope>NUCLEOTIDE SEQUENCE [LARGE SCALE GENOMIC DNA]</scope>
    <source>
        <strain evidence="9 10">DSM 17361</strain>
    </source>
</reference>
<evidence type="ECO:0000313" key="9">
    <source>
        <dbReference type="EMBL" id="EFA45169.1"/>
    </source>
</evidence>
<dbReference type="SUPFAM" id="SSF54211">
    <property type="entry name" value="Ribosomal protein S5 domain 2-like"/>
    <property type="match status" value="1"/>
</dbReference>
<dbReference type="PROSITE" id="PS00648">
    <property type="entry name" value="RIBONUCLEASE_P"/>
    <property type="match status" value="1"/>
</dbReference>
<comment type="subunit">
    <text evidence="7">Consists of a catalytic RNA component (M1 or rnpB) and a protein subunit.</text>
</comment>
<evidence type="ECO:0000256" key="4">
    <source>
        <dbReference type="ARBA" id="ARBA00022759"/>
    </source>
</evidence>
<keyword evidence="2 7" id="KW-0819">tRNA processing</keyword>
<sequence length="143" mass="16448">MPELPSTLHKEERIYSKKTIDALFQGGRSRSMSAFPLRAVYMPLQVGQETAGSSTSNHAERSKAKMMVSVSKRCFKHAVDRNRVKRQVREAYRKHKAIVAEHEIAIAFIWLDNHLRSSEKVESSVIRLLQRIDECLQKEGLQQ</sequence>
<accession>D1PTW1</accession>